<dbReference type="RefSeq" id="WP_010929982.1">
    <property type="nucleotide sequence ID" value="NZ_AP024746.1"/>
</dbReference>
<dbReference type="SUPFAM" id="SSF101874">
    <property type="entry name" value="YceI-like"/>
    <property type="match status" value="1"/>
</dbReference>
<dbReference type="Pfam" id="PF04264">
    <property type="entry name" value="YceI"/>
    <property type="match status" value="1"/>
</dbReference>
<accession>A0A0E8C806</accession>
<evidence type="ECO:0000313" key="2">
    <source>
        <dbReference type="EMBL" id="SUV64084.1"/>
    </source>
</evidence>
<dbReference type="Gene3D" id="2.40.128.110">
    <property type="entry name" value="Lipid/polyisoprenoid-binding, YceI-like"/>
    <property type="match status" value="1"/>
</dbReference>
<organism evidence="2 3">
    <name type="scientific">Bordetella pertussis</name>
    <dbReference type="NCBI Taxonomy" id="520"/>
    <lineage>
        <taxon>Bacteria</taxon>
        <taxon>Pseudomonadati</taxon>
        <taxon>Pseudomonadota</taxon>
        <taxon>Betaproteobacteria</taxon>
        <taxon>Burkholderiales</taxon>
        <taxon>Alcaligenaceae</taxon>
        <taxon>Bordetella</taxon>
    </lineage>
</organism>
<dbReference type="InterPro" id="IPR036761">
    <property type="entry name" value="TTHA0802/YceI-like_sf"/>
</dbReference>
<dbReference type="OMA" id="HPMVKKQ"/>
<dbReference type="SMART" id="SM00867">
    <property type="entry name" value="YceI"/>
    <property type="match status" value="1"/>
</dbReference>
<feature type="domain" description="Lipid/polyisoprenoid-binding YceI-like" evidence="1">
    <location>
        <begin position="27"/>
        <end position="191"/>
    </location>
</feature>
<protein>
    <submittedName>
        <fullName evidence="2">Uncharacterized conserved protein</fullName>
    </submittedName>
</protein>
<dbReference type="Proteomes" id="UP000255014">
    <property type="component" value="Unassembled WGS sequence"/>
</dbReference>
<proteinExistence type="predicted"/>
<evidence type="ECO:0000259" key="1">
    <source>
        <dbReference type="SMART" id="SM00867"/>
    </source>
</evidence>
<evidence type="ECO:0000313" key="3">
    <source>
        <dbReference type="Proteomes" id="UP000255014"/>
    </source>
</evidence>
<dbReference type="PANTHER" id="PTHR34406">
    <property type="entry name" value="PROTEIN YCEI"/>
    <property type="match status" value="1"/>
</dbReference>
<name>A0A0E8C806_BORPT</name>
<dbReference type="InterPro" id="IPR007372">
    <property type="entry name" value="Lipid/polyisoprenoid-bd_YceI"/>
</dbReference>
<gene>
    <name evidence="2" type="primary">yceI</name>
    <name evidence="2" type="ORF">NCTC10911_01099</name>
</gene>
<reference evidence="2 3" key="1">
    <citation type="submission" date="2018-06" db="EMBL/GenBank/DDBJ databases">
        <authorList>
            <consortium name="Pathogen Informatics"/>
            <person name="Doyle S."/>
        </authorList>
    </citation>
    <scope>NUCLEOTIDE SEQUENCE [LARGE SCALE GENOMIC DNA]</scope>
    <source>
        <strain evidence="2 3">NCTC10911</strain>
    </source>
</reference>
<dbReference type="PANTHER" id="PTHR34406:SF1">
    <property type="entry name" value="PROTEIN YCEI"/>
    <property type="match status" value="1"/>
</dbReference>
<dbReference type="GeneID" id="69600689"/>
<dbReference type="EMBL" id="UFTT01000002">
    <property type="protein sequence ID" value="SUV64084.1"/>
    <property type="molecule type" value="Genomic_DNA"/>
</dbReference>
<dbReference type="AlphaFoldDB" id="A0A0E8C806"/>
<sequence>MKKNYPAYFAATLLALAGLSAQAAPVDYRIDPEHTEVVVTWDHLGFSKPTAHAGGVTGVVRYDAASPADSAVDLRIPVSKLTSHVPKLDGMLQGVQFFEAARYPDIRFKSTSVTDRGDGRLQIDGILRIKGIDKPVVLQARRNGQGMHPMAQRPAIGFDATTTLKRSDFGVDAFAPDVSDEVQLRITIEAVAEAAR</sequence>